<dbReference type="KEGG" id="beq:BEWA_051450"/>
<dbReference type="GeneID" id="15803058"/>
<gene>
    <name evidence="2" type="ORF">BEWA_051450</name>
</gene>
<feature type="region of interest" description="Disordered" evidence="1">
    <location>
        <begin position="65"/>
        <end position="85"/>
    </location>
</feature>
<reference evidence="2 3" key="1">
    <citation type="journal article" date="2012" name="BMC Genomics">
        <title>Comparative genomic analysis and phylogenetic position of Theileria equi.</title>
        <authorList>
            <person name="Kappmeyer L.S."/>
            <person name="Thiagarajan M."/>
            <person name="Herndon D.R."/>
            <person name="Ramsay J.D."/>
            <person name="Caler E."/>
            <person name="Djikeng A."/>
            <person name="Gillespie J.J."/>
            <person name="Lau A.O."/>
            <person name="Roalson E.H."/>
            <person name="Silva J.C."/>
            <person name="Silva M.G."/>
            <person name="Suarez C.E."/>
            <person name="Ueti M.W."/>
            <person name="Nene V.M."/>
            <person name="Mealey R.H."/>
            <person name="Knowles D.P."/>
            <person name="Brayton K.A."/>
        </authorList>
    </citation>
    <scope>NUCLEOTIDE SEQUENCE [LARGE SCALE GENOMIC DNA]</scope>
    <source>
        <strain evidence="2 3">WA</strain>
    </source>
</reference>
<sequence>MTNEGVTIDISYYPGSAGGQVKQDENGYFYNSDDGRVLLTDDWYPDPEGTYRKFTHTPKGGCGVKEIKKGGVPASDKPGDGSSSSNKIKELLEEAYGGSGGSLLSYLGQTLGGTVVTGTLGFGGHKILAVLWPLLNRHDPSTSS</sequence>
<name>L1LD39_THEEQ</name>
<protein>
    <submittedName>
        <fullName evidence="2">Uncharacterized protein</fullName>
    </submittedName>
</protein>
<accession>L1LD39</accession>
<dbReference type="AlphaFoldDB" id="L1LD39"/>
<evidence type="ECO:0000313" key="2">
    <source>
        <dbReference type="EMBL" id="EKX73093.1"/>
    </source>
</evidence>
<keyword evidence="3" id="KW-1185">Reference proteome</keyword>
<comment type="caution">
    <text evidence="2">The sequence shown here is derived from an EMBL/GenBank/DDBJ whole genome shotgun (WGS) entry which is preliminary data.</text>
</comment>
<evidence type="ECO:0000256" key="1">
    <source>
        <dbReference type="SAM" id="MobiDB-lite"/>
    </source>
</evidence>
<dbReference type="Proteomes" id="UP000031512">
    <property type="component" value="Unassembled WGS sequence"/>
</dbReference>
<evidence type="ECO:0000313" key="3">
    <source>
        <dbReference type="Proteomes" id="UP000031512"/>
    </source>
</evidence>
<dbReference type="EMBL" id="ACOU01000003">
    <property type="protein sequence ID" value="EKX73093.1"/>
    <property type="molecule type" value="Genomic_DNA"/>
</dbReference>
<organism evidence="2 3">
    <name type="scientific">Theileria equi strain WA</name>
    <dbReference type="NCBI Taxonomy" id="1537102"/>
    <lineage>
        <taxon>Eukaryota</taxon>
        <taxon>Sar</taxon>
        <taxon>Alveolata</taxon>
        <taxon>Apicomplexa</taxon>
        <taxon>Aconoidasida</taxon>
        <taxon>Piroplasmida</taxon>
        <taxon>Theileriidae</taxon>
        <taxon>Theileria</taxon>
    </lineage>
</organism>
<dbReference type="VEuPathDB" id="PiroplasmaDB:BEWA_051450"/>
<dbReference type="RefSeq" id="XP_004832545.1">
    <property type="nucleotide sequence ID" value="XM_004832488.1"/>
</dbReference>
<proteinExistence type="predicted"/>